<keyword evidence="1" id="KW-0732">Signal</keyword>
<gene>
    <name evidence="2" type="ORF">FRACYDRAFT_232354</name>
</gene>
<evidence type="ECO:0000313" key="2">
    <source>
        <dbReference type="EMBL" id="OEU22199.1"/>
    </source>
</evidence>
<name>A0A1E7FVM2_9STRA</name>
<evidence type="ECO:0000256" key="1">
    <source>
        <dbReference type="SAM" id="SignalP"/>
    </source>
</evidence>
<evidence type="ECO:0000313" key="3">
    <source>
        <dbReference type="Proteomes" id="UP000095751"/>
    </source>
</evidence>
<keyword evidence="3" id="KW-1185">Reference proteome</keyword>
<accession>A0A1E7FVM2</accession>
<dbReference type="Proteomes" id="UP000095751">
    <property type="component" value="Unassembled WGS sequence"/>
</dbReference>
<proteinExistence type="predicted"/>
<dbReference type="KEGG" id="fcy:FRACYDRAFT_232354"/>
<protein>
    <submittedName>
        <fullName evidence="2">Uncharacterized protein</fullName>
    </submittedName>
</protein>
<reference evidence="2 3" key="1">
    <citation type="submission" date="2016-09" db="EMBL/GenBank/DDBJ databases">
        <title>Extensive genetic diversity and differential bi-allelic expression allows diatom success in the polar Southern Ocean.</title>
        <authorList>
            <consortium name="DOE Joint Genome Institute"/>
            <person name="Mock T."/>
            <person name="Otillar R.P."/>
            <person name="Strauss J."/>
            <person name="Dupont C."/>
            <person name="Frickenhaus S."/>
            <person name="Maumus F."/>
            <person name="Mcmullan M."/>
            <person name="Sanges R."/>
            <person name="Schmutz J."/>
            <person name="Toseland A."/>
            <person name="Valas R."/>
            <person name="Veluchamy A."/>
            <person name="Ward B.J."/>
            <person name="Allen A."/>
            <person name="Barry K."/>
            <person name="Falciatore A."/>
            <person name="Ferrante M."/>
            <person name="Fortunato A.E."/>
            <person name="Gloeckner G."/>
            <person name="Gruber A."/>
            <person name="Hipkin R."/>
            <person name="Janech M."/>
            <person name="Kroth P."/>
            <person name="Leese F."/>
            <person name="Lindquist E."/>
            <person name="Lyon B.R."/>
            <person name="Martin J."/>
            <person name="Mayer C."/>
            <person name="Parker M."/>
            <person name="Quesneville H."/>
            <person name="Raymond J."/>
            <person name="Uhlig C."/>
            <person name="Valentin K.U."/>
            <person name="Worden A.Z."/>
            <person name="Armbrust E.V."/>
            <person name="Bowler C."/>
            <person name="Green B."/>
            <person name="Moulton V."/>
            <person name="Van Oosterhout C."/>
            <person name="Grigoriev I."/>
        </authorList>
    </citation>
    <scope>NUCLEOTIDE SEQUENCE [LARGE SCALE GENOMIC DNA]</scope>
    <source>
        <strain evidence="2 3">CCMP1102</strain>
    </source>
</reference>
<dbReference type="InParanoid" id="A0A1E7FVM2"/>
<sequence length="198" mass="22303">MRLTRIVLLFFLSQQSFFHNTNTAIVTMAAYFDFKQLVVIPSCKDHGIMGGETLDTDCIEYCYPNTTETFDYSALDEDPNYVIRNTICRCFESGESQSAPTRKTFECTTKAEVWDKNTPLMTCFDNFNITSLSTCQNWCKTIDPKAYEYEGYSGSSRCNCGDVKVCNDNGSAGTSIMIHTSYTAFTILAGSLMMTIWS</sequence>
<organism evidence="2 3">
    <name type="scientific">Fragilariopsis cylindrus CCMP1102</name>
    <dbReference type="NCBI Taxonomy" id="635003"/>
    <lineage>
        <taxon>Eukaryota</taxon>
        <taxon>Sar</taxon>
        <taxon>Stramenopiles</taxon>
        <taxon>Ochrophyta</taxon>
        <taxon>Bacillariophyta</taxon>
        <taxon>Bacillariophyceae</taxon>
        <taxon>Bacillariophycidae</taxon>
        <taxon>Bacillariales</taxon>
        <taxon>Bacillariaceae</taxon>
        <taxon>Fragilariopsis</taxon>
    </lineage>
</organism>
<feature type="signal peptide" evidence="1">
    <location>
        <begin position="1"/>
        <end position="18"/>
    </location>
</feature>
<feature type="chain" id="PRO_5009193583" evidence="1">
    <location>
        <begin position="19"/>
        <end position="198"/>
    </location>
</feature>
<dbReference type="AlphaFoldDB" id="A0A1E7FVM2"/>
<dbReference type="OrthoDB" id="43241at2759"/>
<dbReference type="EMBL" id="KV784353">
    <property type="protein sequence ID" value="OEU22199.1"/>
    <property type="molecule type" value="Genomic_DNA"/>
</dbReference>